<sequence>MRKAQKKKKKLKANIQSWQIASAISELLVILDSRNCLFKLAPCLSSKPGRANNELCVSLTSDPGKMPDSNHMSNL</sequence>
<proteinExistence type="predicted"/>
<evidence type="ECO:0000313" key="1">
    <source>
        <dbReference type="Ensembl" id="ENSNPEP00000002062.1"/>
    </source>
</evidence>
<organism evidence="1 2">
    <name type="scientific">Nothoprocta perdicaria</name>
    <name type="common">Chilean tinamou</name>
    <name type="synonym">Crypturus perdicarius</name>
    <dbReference type="NCBI Taxonomy" id="30464"/>
    <lineage>
        <taxon>Eukaryota</taxon>
        <taxon>Metazoa</taxon>
        <taxon>Chordata</taxon>
        <taxon>Craniata</taxon>
        <taxon>Vertebrata</taxon>
        <taxon>Euteleostomi</taxon>
        <taxon>Archelosauria</taxon>
        <taxon>Archosauria</taxon>
        <taxon>Dinosauria</taxon>
        <taxon>Saurischia</taxon>
        <taxon>Theropoda</taxon>
        <taxon>Coelurosauria</taxon>
        <taxon>Aves</taxon>
        <taxon>Palaeognathae</taxon>
        <taxon>Tinamiformes</taxon>
        <taxon>Tinamidae</taxon>
        <taxon>Nothoprocta</taxon>
    </lineage>
</organism>
<name>A0A8C6YLT0_NOTPE</name>
<dbReference type="Ensembl" id="ENSNPET00000002104.1">
    <property type="protein sequence ID" value="ENSNPEP00000002062.1"/>
    <property type="gene ID" value="ENSNPEG00000001593.1"/>
</dbReference>
<reference evidence="1" key="2">
    <citation type="submission" date="2025-09" db="UniProtKB">
        <authorList>
            <consortium name="Ensembl"/>
        </authorList>
    </citation>
    <scope>IDENTIFICATION</scope>
</reference>
<evidence type="ECO:0000313" key="2">
    <source>
        <dbReference type="Proteomes" id="UP000694420"/>
    </source>
</evidence>
<reference evidence="1" key="1">
    <citation type="submission" date="2025-08" db="UniProtKB">
        <authorList>
            <consortium name="Ensembl"/>
        </authorList>
    </citation>
    <scope>IDENTIFICATION</scope>
</reference>
<accession>A0A8C6YLT0</accession>
<dbReference type="AlphaFoldDB" id="A0A8C6YLT0"/>
<protein>
    <submittedName>
        <fullName evidence="1">Uncharacterized protein</fullName>
    </submittedName>
</protein>
<keyword evidence="2" id="KW-1185">Reference proteome</keyword>
<dbReference type="Proteomes" id="UP000694420">
    <property type="component" value="Unplaced"/>
</dbReference>